<dbReference type="NCBIfam" id="TIGR01200">
    <property type="entry name" value="GLPGLI"/>
    <property type="match status" value="1"/>
</dbReference>
<reference evidence="2" key="1">
    <citation type="submission" date="2017-06" db="EMBL/GenBank/DDBJ databases">
        <authorList>
            <person name="Varghese N."/>
            <person name="Submissions S."/>
        </authorList>
    </citation>
    <scope>NUCLEOTIDE SEQUENCE [LARGE SCALE GENOMIC DNA]</scope>
    <source>
        <strain evidence="2">DSM 27993</strain>
    </source>
</reference>
<dbReference type="AlphaFoldDB" id="A0A238XUR9"/>
<organism evidence="1 2">
    <name type="scientific">Lutibacter flavus</name>
    <dbReference type="NCBI Taxonomy" id="691689"/>
    <lineage>
        <taxon>Bacteria</taxon>
        <taxon>Pseudomonadati</taxon>
        <taxon>Bacteroidota</taxon>
        <taxon>Flavobacteriia</taxon>
        <taxon>Flavobacteriales</taxon>
        <taxon>Flavobacteriaceae</taxon>
        <taxon>Lutibacter</taxon>
    </lineage>
</organism>
<evidence type="ECO:0000313" key="2">
    <source>
        <dbReference type="Proteomes" id="UP000198412"/>
    </source>
</evidence>
<dbReference type="Pfam" id="PF09697">
    <property type="entry name" value="Porph_ging"/>
    <property type="match status" value="1"/>
</dbReference>
<dbReference type="Proteomes" id="UP000198412">
    <property type="component" value="Unassembled WGS sequence"/>
</dbReference>
<evidence type="ECO:0000313" key="1">
    <source>
        <dbReference type="EMBL" id="SNR62472.1"/>
    </source>
</evidence>
<name>A0A238XUR9_9FLAO</name>
<dbReference type="EMBL" id="FZNX01000003">
    <property type="protein sequence ID" value="SNR62472.1"/>
    <property type="molecule type" value="Genomic_DNA"/>
</dbReference>
<dbReference type="InterPro" id="IPR005901">
    <property type="entry name" value="GLPGLI"/>
</dbReference>
<proteinExistence type="predicted"/>
<dbReference type="OrthoDB" id="1440774at2"/>
<accession>A0A238XUR9</accession>
<dbReference type="RefSeq" id="WP_089378568.1">
    <property type="nucleotide sequence ID" value="NZ_FZNX01000003.1"/>
</dbReference>
<sequence length="267" mass="31695">MKTLYLFLFFTSINFIGFSQNKLKDEFNYKITYNLTYKLDSTSLDKPKSELMILYLGDNLSIFSSRAKTLANPIVIRGNSGHTSRFALTKFHYEILKDNRTDKLYYTLQIPKMQDQFYYIQDKGLFNWKISEETKIIKGYKVQKATTSFAERDYIAWFSPEIPIAEGPYKFNGLPGLILEISDTDNDYVFEFIGLEKITPKLPYKINLKQYVKTEKEELLDLWHRYRSDPFTYANNPNMKISPENHKKYLKYWTEMLNKENNPLELK</sequence>
<keyword evidence="2" id="KW-1185">Reference proteome</keyword>
<protein>
    <submittedName>
        <fullName evidence="1">GLPGLI family protein</fullName>
    </submittedName>
</protein>
<gene>
    <name evidence="1" type="ORF">SAMN04488111_2128</name>
</gene>